<evidence type="ECO:0000313" key="3">
    <source>
        <dbReference type="Proteomes" id="UP001596044"/>
    </source>
</evidence>
<dbReference type="Pfam" id="PF00561">
    <property type="entry name" value="Abhydrolase_1"/>
    <property type="match status" value="1"/>
</dbReference>
<proteinExistence type="predicted"/>
<evidence type="ECO:0000259" key="1">
    <source>
        <dbReference type="Pfam" id="PF00561"/>
    </source>
</evidence>
<organism evidence="2 3">
    <name type="scientific">Paenibacillus aestuarii</name>
    <dbReference type="NCBI Taxonomy" id="516965"/>
    <lineage>
        <taxon>Bacteria</taxon>
        <taxon>Bacillati</taxon>
        <taxon>Bacillota</taxon>
        <taxon>Bacilli</taxon>
        <taxon>Bacillales</taxon>
        <taxon>Paenibacillaceae</taxon>
        <taxon>Paenibacillus</taxon>
    </lineage>
</organism>
<feature type="domain" description="AB hydrolase-1" evidence="1">
    <location>
        <begin position="38"/>
        <end position="164"/>
    </location>
</feature>
<dbReference type="SUPFAM" id="SSF53474">
    <property type="entry name" value="alpha/beta-Hydrolases"/>
    <property type="match status" value="1"/>
</dbReference>
<dbReference type="Gene3D" id="3.40.50.1820">
    <property type="entry name" value="alpha/beta hydrolase"/>
    <property type="match status" value="1"/>
</dbReference>
<dbReference type="RefSeq" id="WP_333742581.1">
    <property type="nucleotide sequence ID" value="NZ_JAQFVF010000025.1"/>
</dbReference>
<dbReference type="InterPro" id="IPR029058">
    <property type="entry name" value="AB_hydrolase_fold"/>
</dbReference>
<protein>
    <submittedName>
        <fullName evidence="2">Alpha/beta fold hydrolase</fullName>
    </submittedName>
</protein>
<keyword evidence="3" id="KW-1185">Reference proteome</keyword>
<comment type="caution">
    <text evidence="2">The sequence shown here is derived from an EMBL/GenBank/DDBJ whole genome shotgun (WGS) entry which is preliminary data.</text>
</comment>
<dbReference type="EMBL" id="JBHSMJ010000031">
    <property type="protein sequence ID" value="MFC5451088.1"/>
    <property type="molecule type" value="Genomic_DNA"/>
</dbReference>
<reference evidence="3" key="1">
    <citation type="journal article" date="2019" name="Int. J. Syst. Evol. Microbiol.">
        <title>The Global Catalogue of Microorganisms (GCM) 10K type strain sequencing project: providing services to taxonomists for standard genome sequencing and annotation.</title>
        <authorList>
            <consortium name="The Broad Institute Genomics Platform"/>
            <consortium name="The Broad Institute Genome Sequencing Center for Infectious Disease"/>
            <person name="Wu L."/>
            <person name="Ma J."/>
        </authorList>
    </citation>
    <scope>NUCLEOTIDE SEQUENCE [LARGE SCALE GENOMIC DNA]</scope>
    <source>
        <strain evidence="3">KACC 11904</strain>
    </source>
</reference>
<dbReference type="PANTHER" id="PTHR43433">
    <property type="entry name" value="HYDROLASE, ALPHA/BETA FOLD FAMILY PROTEIN"/>
    <property type="match status" value="1"/>
</dbReference>
<dbReference type="InterPro" id="IPR050471">
    <property type="entry name" value="AB_hydrolase"/>
</dbReference>
<name>A0ABW0KE72_9BACL</name>
<accession>A0ABW0KE72</accession>
<dbReference type="PANTHER" id="PTHR43433:SF5">
    <property type="entry name" value="AB HYDROLASE-1 DOMAIN-CONTAINING PROTEIN"/>
    <property type="match status" value="1"/>
</dbReference>
<dbReference type="InterPro" id="IPR000073">
    <property type="entry name" value="AB_hydrolase_1"/>
</dbReference>
<sequence>MVELLRPNELEENMIMDILKVNGVDLAYDSFGNENDEAIILIAGLGTQMIRWTVPFCRLLAARGFRVIRFDNRDVGCSTHFSHYRTLDFDALVTALMSGQRPDIPYTLDDMSNDAIGLLDALSIDRAHFVGRSMGGMIAQIVASEYPERVLSLTSIMSSSGNPDLPQSSPDVMALMTKPAPNPFEDEAGFLAHSLSFARRIAGTGYPFEEDAYRALILEEVQRAYDPGSVGRQIAAIAVSGDRRPRLATIKVPALVIHGVDDPLFVPACGEDTASAIPGAELMLVDGMGHDLPHQLYKLAADGIERTARR</sequence>
<dbReference type="Proteomes" id="UP001596044">
    <property type="component" value="Unassembled WGS sequence"/>
</dbReference>
<keyword evidence="2" id="KW-0378">Hydrolase</keyword>
<dbReference type="GO" id="GO:0016787">
    <property type="term" value="F:hydrolase activity"/>
    <property type="evidence" value="ECO:0007669"/>
    <property type="project" value="UniProtKB-KW"/>
</dbReference>
<evidence type="ECO:0000313" key="2">
    <source>
        <dbReference type="EMBL" id="MFC5451088.1"/>
    </source>
</evidence>
<gene>
    <name evidence="2" type="ORF">ACFPOG_22890</name>
</gene>